<evidence type="ECO:0000256" key="1">
    <source>
        <dbReference type="SAM" id="MobiDB-lite"/>
    </source>
</evidence>
<dbReference type="OrthoDB" id="5772579at2"/>
<dbReference type="Proteomes" id="UP000321814">
    <property type="component" value="Unassembled WGS sequence"/>
</dbReference>
<keyword evidence="4" id="KW-1185">Reference proteome</keyword>
<proteinExistence type="predicted"/>
<evidence type="ECO:0000313" key="4">
    <source>
        <dbReference type="Proteomes" id="UP000321814"/>
    </source>
</evidence>
<protein>
    <submittedName>
        <fullName evidence="3">Cobalt transporter</fullName>
    </submittedName>
</protein>
<evidence type="ECO:0000313" key="3">
    <source>
        <dbReference type="EMBL" id="TXK82323.1"/>
    </source>
</evidence>
<reference evidence="3 4" key="1">
    <citation type="submission" date="2019-08" db="EMBL/GenBank/DDBJ databases">
        <title>Draft genome analysis of Rheinheimera tangshanensis isolated from the roots of fresh rice plants (Oryza sativa).</title>
        <authorList>
            <person name="Yu Q."/>
            <person name="Qi Y."/>
            <person name="Zhang H."/>
            <person name="Pu J."/>
        </authorList>
    </citation>
    <scope>NUCLEOTIDE SEQUENCE [LARGE SCALE GENOMIC DNA]</scope>
    <source>
        <strain evidence="3 4">JA3-B52</strain>
    </source>
</reference>
<sequence>MPKSVFRLLLLLLIMLNHAVSACDSVVMHLPDEDHPFVVLDNSTHADFPLHQHANTTWPSQDGGPDHTDDHHPSHAHVACYVVEAYSVSADPAVHKAAALAQYALITTSYSPPVPPPNQSLLI</sequence>
<keyword evidence="2" id="KW-0732">Signal</keyword>
<dbReference type="AlphaFoldDB" id="A0A5C8M1J1"/>
<comment type="caution">
    <text evidence="3">The sequence shown here is derived from an EMBL/GenBank/DDBJ whole genome shotgun (WGS) entry which is preliminary data.</text>
</comment>
<evidence type="ECO:0000256" key="2">
    <source>
        <dbReference type="SAM" id="SignalP"/>
    </source>
</evidence>
<dbReference type="EMBL" id="VRLR01000002">
    <property type="protein sequence ID" value="TXK82323.1"/>
    <property type="molecule type" value="Genomic_DNA"/>
</dbReference>
<dbReference type="RefSeq" id="WP_147903530.1">
    <property type="nucleotide sequence ID" value="NZ_BAAAGC010000017.1"/>
</dbReference>
<accession>A0A5C8M1J1</accession>
<dbReference type="PROSITE" id="PS51257">
    <property type="entry name" value="PROKAR_LIPOPROTEIN"/>
    <property type="match status" value="1"/>
</dbReference>
<name>A0A5C8M1J1_9GAMM</name>
<feature type="region of interest" description="Disordered" evidence="1">
    <location>
        <begin position="53"/>
        <end position="72"/>
    </location>
</feature>
<feature type="chain" id="PRO_5022940327" evidence="2">
    <location>
        <begin position="23"/>
        <end position="123"/>
    </location>
</feature>
<organism evidence="3 4">
    <name type="scientific">Rheinheimera tangshanensis</name>
    <dbReference type="NCBI Taxonomy" id="400153"/>
    <lineage>
        <taxon>Bacteria</taxon>
        <taxon>Pseudomonadati</taxon>
        <taxon>Pseudomonadota</taxon>
        <taxon>Gammaproteobacteria</taxon>
        <taxon>Chromatiales</taxon>
        <taxon>Chromatiaceae</taxon>
        <taxon>Rheinheimera</taxon>
    </lineage>
</organism>
<gene>
    <name evidence="3" type="ORF">FU839_05395</name>
</gene>
<feature type="signal peptide" evidence="2">
    <location>
        <begin position="1"/>
        <end position="22"/>
    </location>
</feature>